<evidence type="ECO:0000256" key="7">
    <source>
        <dbReference type="ARBA" id="ARBA00023288"/>
    </source>
</evidence>
<proteinExistence type="inferred from homology"/>
<keyword evidence="7" id="KW-0449">Lipoprotein</keyword>
<sequence length="398" mass="44426">MRRFGLRMLMAMMLVSLLTGCWNRKELNDLGIQLGAAIDKIGDQYQVAVQVVVPGEVANRNNRVASPVTMFKASAPSLFAAFRKLTETSPRKIYGAHIRVLVLGESVAKEGIAGALDLLLRDHEIRSDFYAMIAKGVPAERVLKVMTSLEQIPANKLFHSLDTSAKAWAPTTTVTLDQLIEKMLTEGVNPVLTGIRVIGEIQNGEKKSNVEEIDSEAKLLFTGLAVLEKDRLIGWLNEQESKGYNYITDQVTSTAGFVTCPSGELLTLETIHSHTEMKGKIENGEPVVQIKLVDESNIAEAACKIDLSNPETIRMIEAEQKRKKIELMENAVNVVKSKYKTDIFGFGQAIYRADPKAWSKLKANWVEHFVRMKIEYDVQVHIRKIGMTETPLQNELKE</sequence>
<dbReference type="EMBL" id="VDCQ01000051">
    <property type="protein sequence ID" value="TNJ62907.1"/>
    <property type="molecule type" value="Genomic_DNA"/>
</dbReference>
<keyword evidence="11" id="KW-1185">Reference proteome</keyword>
<evidence type="ECO:0000256" key="2">
    <source>
        <dbReference type="ARBA" id="ARBA00007886"/>
    </source>
</evidence>
<evidence type="ECO:0000259" key="9">
    <source>
        <dbReference type="Pfam" id="PF25198"/>
    </source>
</evidence>
<dbReference type="Proteomes" id="UP000307943">
    <property type="component" value="Unassembled WGS sequence"/>
</dbReference>
<comment type="subcellular location">
    <subcellularLocation>
        <location evidence="1">Membrane</location>
        <topology evidence="1">Lipid-anchor</topology>
    </subcellularLocation>
</comment>
<gene>
    <name evidence="10" type="ORF">FE784_28180</name>
</gene>
<comment type="similarity">
    <text evidence="2">Belongs to the GerABKC lipoprotein family.</text>
</comment>
<keyword evidence="3" id="KW-0309">Germination</keyword>
<dbReference type="Pfam" id="PF25198">
    <property type="entry name" value="Spore_GerAC_N"/>
    <property type="match status" value="1"/>
</dbReference>
<accession>A0A5C4T3P7</accession>
<dbReference type="RefSeq" id="WP_139605591.1">
    <property type="nucleotide sequence ID" value="NZ_VDCQ01000051.1"/>
</dbReference>
<dbReference type="PROSITE" id="PS51257">
    <property type="entry name" value="PROKAR_LIPOPROTEIN"/>
    <property type="match status" value="1"/>
</dbReference>
<dbReference type="InterPro" id="IPR057336">
    <property type="entry name" value="GerAC_N"/>
</dbReference>
<dbReference type="Gene3D" id="3.30.300.210">
    <property type="entry name" value="Nutrient germinant receptor protein C, domain 3"/>
    <property type="match status" value="1"/>
</dbReference>
<feature type="domain" description="Spore germination protein N-terminal" evidence="9">
    <location>
        <begin position="23"/>
        <end position="196"/>
    </location>
</feature>
<evidence type="ECO:0000313" key="10">
    <source>
        <dbReference type="EMBL" id="TNJ62907.1"/>
    </source>
</evidence>
<dbReference type="GO" id="GO:0009847">
    <property type="term" value="P:spore germination"/>
    <property type="evidence" value="ECO:0007669"/>
    <property type="project" value="InterPro"/>
</dbReference>
<dbReference type="OrthoDB" id="9816067at2"/>
<dbReference type="PANTHER" id="PTHR35789">
    <property type="entry name" value="SPORE GERMINATION PROTEIN B3"/>
    <property type="match status" value="1"/>
</dbReference>
<dbReference type="InterPro" id="IPR008844">
    <property type="entry name" value="Spore_GerAC-like"/>
</dbReference>
<evidence type="ECO:0000256" key="3">
    <source>
        <dbReference type="ARBA" id="ARBA00022544"/>
    </source>
</evidence>
<protein>
    <submittedName>
        <fullName evidence="10">Ger(X)C family spore germination protein</fullName>
    </submittedName>
</protein>
<dbReference type="AlphaFoldDB" id="A0A5C4T3P7"/>
<evidence type="ECO:0000313" key="11">
    <source>
        <dbReference type="Proteomes" id="UP000307943"/>
    </source>
</evidence>
<evidence type="ECO:0000256" key="6">
    <source>
        <dbReference type="ARBA" id="ARBA00023139"/>
    </source>
</evidence>
<evidence type="ECO:0000256" key="4">
    <source>
        <dbReference type="ARBA" id="ARBA00022729"/>
    </source>
</evidence>
<dbReference type="GO" id="GO:0016020">
    <property type="term" value="C:membrane"/>
    <property type="evidence" value="ECO:0007669"/>
    <property type="project" value="UniProtKB-SubCell"/>
</dbReference>
<keyword evidence="6" id="KW-0564">Palmitate</keyword>
<comment type="caution">
    <text evidence="10">The sequence shown here is derived from an EMBL/GenBank/DDBJ whole genome shotgun (WGS) entry which is preliminary data.</text>
</comment>
<organism evidence="10 11">
    <name type="scientific">Paenibacillus hemerocallicola</name>
    <dbReference type="NCBI Taxonomy" id="1172614"/>
    <lineage>
        <taxon>Bacteria</taxon>
        <taxon>Bacillati</taxon>
        <taxon>Bacillota</taxon>
        <taxon>Bacilli</taxon>
        <taxon>Bacillales</taxon>
        <taxon>Paenibacillaceae</taxon>
        <taxon>Paenibacillus</taxon>
    </lineage>
</organism>
<keyword evidence="4" id="KW-0732">Signal</keyword>
<feature type="domain" description="Spore germination GerAC-like C-terminal" evidence="8">
    <location>
        <begin position="222"/>
        <end position="386"/>
    </location>
</feature>
<dbReference type="NCBIfam" id="TIGR02887">
    <property type="entry name" value="spore_ger_x_C"/>
    <property type="match status" value="1"/>
</dbReference>
<reference evidence="10 11" key="1">
    <citation type="submission" date="2019-05" db="EMBL/GenBank/DDBJ databases">
        <title>We sequenced the genome of Paenibacillus hemerocallicola KCTC 33185 for further insight into its adaptation and study the phylogeny of Paenibacillus.</title>
        <authorList>
            <person name="Narsing Rao M.P."/>
        </authorList>
    </citation>
    <scope>NUCLEOTIDE SEQUENCE [LARGE SCALE GENOMIC DNA]</scope>
    <source>
        <strain evidence="10 11">KCTC 33185</strain>
    </source>
</reference>
<evidence type="ECO:0000259" key="8">
    <source>
        <dbReference type="Pfam" id="PF05504"/>
    </source>
</evidence>
<keyword evidence="5" id="KW-0472">Membrane</keyword>
<dbReference type="Pfam" id="PF05504">
    <property type="entry name" value="Spore_GerAC"/>
    <property type="match status" value="1"/>
</dbReference>
<evidence type="ECO:0000256" key="1">
    <source>
        <dbReference type="ARBA" id="ARBA00004635"/>
    </source>
</evidence>
<dbReference type="InterPro" id="IPR046953">
    <property type="entry name" value="Spore_GerAC-like_C"/>
</dbReference>
<name>A0A5C4T3P7_9BACL</name>
<dbReference type="PANTHER" id="PTHR35789:SF1">
    <property type="entry name" value="SPORE GERMINATION PROTEIN B3"/>
    <property type="match status" value="1"/>
</dbReference>
<dbReference type="InterPro" id="IPR038501">
    <property type="entry name" value="Spore_GerAC_C_sf"/>
</dbReference>
<evidence type="ECO:0000256" key="5">
    <source>
        <dbReference type="ARBA" id="ARBA00023136"/>
    </source>
</evidence>